<accession>A0A6L4N815</accession>
<dbReference type="FunFam" id="3.40.960.10:FF:000002">
    <property type="entry name" value="DNA helicase related protein"/>
    <property type="match status" value="1"/>
</dbReference>
<dbReference type="Gene3D" id="3.40.960.10">
    <property type="entry name" value="VSR Endonuclease"/>
    <property type="match status" value="1"/>
</dbReference>
<dbReference type="SUPFAM" id="SSF52540">
    <property type="entry name" value="P-loop containing nucleoside triphosphate hydrolases"/>
    <property type="match status" value="1"/>
</dbReference>
<feature type="region of interest" description="Disordered" evidence="1">
    <location>
        <begin position="382"/>
        <end position="434"/>
    </location>
</feature>
<dbReference type="EMBL" id="WDER01000128">
    <property type="protein sequence ID" value="KAB6077891.1"/>
    <property type="molecule type" value="Genomic_DNA"/>
</dbReference>
<comment type="caution">
    <text evidence="5">The sequence shown here is derived from an EMBL/GenBank/DDBJ whole genome shotgun (WGS) entry which is preliminary data.</text>
</comment>
<dbReference type="SUPFAM" id="SSF52980">
    <property type="entry name" value="Restriction endonuclease-like"/>
    <property type="match status" value="1"/>
</dbReference>
<dbReference type="Pfam" id="PF18741">
    <property type="entry name" value="MTES_1575"/>
    <property type="match status" value="1"/>
</dbReference>
<dbReference type="InterPro" id="IPR021754">
    <property type="entry name" value="DUF3320"/>
</dbReference>
<feature type="non-terminal residue" evidence="5">
    <location>
        <position position="1"/>
    </location>
</feature>
<name>A0A6L4N815_9BACE</name>
<feature type="compositionally biased region" description="Polar residues" evidence="1">
    <location>
        <begin position="385"/>
        <end position="396"/>
    </location>
</feature>
<organism evidence="5 6">
    <name type="scientific">Bacteroides xylanisolvens</name>
    <dbReference type="NCBI Taxonomy" id="371601"/>
    <lineage>
        <taxon>Bacteria</taxon>
        <taxon>Pseudomonadati</taxon>
        <taxon>Bacteroidota</taxon>
        <taxon>Bacteroidia</taxon>
        <taxon>Bacteroidales</taxon>
        <taxon>Bacteroidaceae</taxon>
        <taxon>Bacteroides</taxon>
    </lineage>
</organism>
<gene>
    <name evidence="5" type="ORF">GA560_24360</name>
</gene>
<sequence>IARGKNVIIVGDPKQMPPTSFFSVSTVDEDNIEMEDLESILDDCLALSIPSKYLLWHYRSKHESLIAFSNSEYYDNKLMTFPSPDNIESKVRIVNINGYYDKGKSRQNRAEAQAVVDEIARRLRSEELRKKSIGVVTFSIVQQALIEDLLSDLFIFHPELETLALECDEPLFIKNLENVQGDERDVILFSVGYGPDAEGRVSMNFGPLNRVGGERRLNVAVSRARYEMIIYSTLRSDMIDLNRTSSIGVAGLKRFLEYAEKGTRNTINSVTAQSTETAASIENIIADKLRSLGYTVHTDIGCSGYKIDIGIVDTENTSNYQLGIICDGKNYKRTKTARDREIVQNNVLKALGWDIYRIWTMDWWEKPDEVIAAIQEAIARKKSSKVNAQTTTTTEIDSAPMTAEKESVNKESTDKEKITKEEPIKEESIKEAVPTAERDNNEISFVLKASPATSEKQTASASSAQSGIQQKYRSAKITPGSYSPEDFFFSESYSILTSQIRKIIENEAPVSKSLLCKKILSEWGISRLGARVESQIETALDALNIHRTEHEGFVFCWKNREQCISYSIYRPVSEREATDIAPEEIANAIRQLLTDSISLPVADLIKACAQQFGFARMGSNIDAAMQRGIREAVKRNYAKIENERVTIAD</sequence>
<reference evidence="5 6" key="1">
    <citation type="journal article" date="2019" name="Nat. Med.">
        <title>A library of human gut bacterial isolates paired with longitudinal multiomics data enables mechanistic microbiome research.</title>
        <authorList>
            <person name="Poyet M."/>
            <person name="Groussin M."/>
            <person name="Gibbons S.M."/>
            <person name="Avila-Pacheco J."/>
            <person name="Jiang X."/>
            <person name="Kearney S.M."/>
            <person name="Perrotta A.R."/>
            <person name="Berdy B."/>
            <person name="Zhao S."/>
            <person name="Lieberman T.D."/>
            <person name="Swanson P.K."/>
            <person name="Smith M."/>
            <person name="Roesemann S."/>
            <person name="Alexander J.E."/>
            <person name="Rich S.A."/>
            <person name="Livny J."/>
            <person name="Vlamakis H."/>
            <person name="Clish C."/>
            <person name="Bullock K."/>
            <person name="Deik A."/>
            <person name="Scott J."/>
            <person name="Pierce K.A."/>
            <person name="Xavier R.J."/>
            <person name="Alm E.J."/>
        </authorList>
    </citation>
    <scope>NUCLEOTIDE SEQUENCE [LARGE SCALE GENOMIC DNA]</scope>
    <source>
        <strain evidence="5 6">BIOML-A73</strain>
    </source>
</reference>
<evidence type="ECO:0000256" key="1">
    <source>
        <dbReference type="SAM" id="MobiDB-lite"/>
    </source>
</evidence>
<dbReference type="InterPro" id="IPR047187">
    <property type="entry name" value="SF1_C_Upf1"/>
</dbReference>
<proteinExistence type="predicted"/>
<evidence type="ECO:0000259" key="4">
    <source>
        <dbReference type="Pfam" id="PF18741"/>
    </source>
</evidence>
<dbReference type="InterPro" id="IPR049468">
    <property type="entry name" value="Restrct_endonuc-II-like_dom"/>
</dbReference>
<dbReference type="Pfam" id="PF13087">
    <property type="entry name" value="AAA_12"/>
    <property type="match status" value="1"/>
</dbReference>
<dbReference type="RefSeq" id="WP_152029342.1">
    <property type="nucleotide sequence ID" value="NZ_WDER01000128.1"/>
</dbReference>
<protein>
    <submittedName>
        <fullName evidence="5">DUF3320 domain-containing protein</fullName>
    </submittedName>
</protein>
<evidence type="ECO:0000259" key="3">
    <source>
        <dbReference type="Pfam" id="PF13087"/>
    </source>
</evidence>
<dbReference type="PANTHER" id="PTHR10887:SF530">
    <property type="entry name" value="SUPERFAMILY I DNA HELICASES"/>
    <property type="match status" value="1"/>
</dbReference>
<evidence type="ECO:0000259" key="2">
    <source>
        <dbReference type="Pfam" id="PF11784"/>
    </source>
</evidence>
<dbReference type="InterPro" id="IPR027417">
    <property type="entry name" value="P-loop_NTPase"/>
</dbReference>
<dbReference type="AlphaFoldDB" id="A0A6L4N815"/>
<evidence type="ECO:0000313" key="6">
    <source>
        <dbReference type="Proteomes" id="UP000474077"/>
    </source>
</evidence>
<dbReference type="InterPro" id="IPR045055">
    <property type="entry name" value="DNA2/NAM7-like"/>
</dbReference>
<dbReference type="Pfam" id="PF11784">
    <property type="entry name" value="DUF3320"/>
    <property type="match status" value="1"/>
</dbReference>
<feature type="domain" description="Restriction endonuclease type II-like" evidence="4">
    <location>
        <begin position="282"/>
        <end position="378"/>
    </location>
</feature>
<evidence type="ECO:0000313" key="5">
    <source>
        <dbReference type="EMBL" id="KAB6077891.1"/>
    </source>
</evidence>
<dbReference type="InterPro" id="IPR041679">
    <property type="entry name" value="DNA2/NAM7-like_C"/>
</dbReference>
<dbReference type="CDD" id="cd18808">
    <property type="entry name" value="SF1_C_Upf1"/>
    <property type="match status" value="1"/>
</dbReference>
<dbReference type="Gene3D" id="3.40.50.300">
    <property type="entry name" value="P-loop containing nucleotide triphosphate hydrolases"/>
    <property type="match status" value="1"/>
</dbReference>
<feature type="domain" description="DNA2/NAM7 helicase-like C-terminal" evidence="3">
    <location>
        <begin position="47"/>
        <end position="231"/>
    </location>
</feature>
<dbReference type="InterPro" id="IPR011335">
    <property type="entry name" value="Restrct_endonuc-II-like"/>
</dbReference>
<dbReference type="Proteomes" id="UP000474077">
    <property type="component" value="Unassembled WGS sequence"/>
</dbReference>
<dbReference type="PANTHER" id="PTHR10887">
    <property type="entry name" value="DNA2/NAM7 HELICASE FAMILY"/>
    <property type="match status" value="1"/>
</dbReference>
<feature type="compositionally biased region" description="Basic and acidic residues" evidence="1">
    <location>
        <begin position="403"/>
        <end position="434"/>
    </location>
</feature>
<dbReference type="FunFam" id="3.40.50.300:FF:002063">
    <property type="entry name" value="DNA helicase related protein"/>
    <property type="match status" value="1"/>
</dbReference>
<feature type="domain" description="DUF3320" evidence="2">
    <location>
        <begin position="488"/>
        <end position="533"/>
    </location>
</feature>